<evidence type="ECO:0000313" key="2">
    <source>
        <dbReference type="Proteomes" id="UP000001072"/>
    </source>
</evidence>
<dbReference type="KEGG" id="mlr:MELLADRAFT_73412"/>
<dbReference type="VEuPathDB" id="FungiDB:MELLADRAFT_73412"/>
<dbReference type="InParanoid" id="F4S7I8"/>
<evidence type="ECO:0008006" key="3">
    <source>
        <dbReference type="Google" id="ProtNLM"/>
    </source>
</evidence>
<proteinExistence type="predicted"/>
<dbReference type="InterPro" id="IPR011333">
    <property type="entry name" value="SKP1/BTB/POZ_sf"/>
</dbReference>
<gene>
    <name evidence="1" type="ORF">MELLADRAFT_73412</name>
</gene>
<sequence length="318" mass="35489">MPAVSFVVPHIDTKPAQRSINPCDIRSPLSALRTSAAYYHPAYPANSPDVDLVLASSDHVPCWFAVNKSKLFCHTDTFRSVGLEQLTPDNNLPLVQLGESRDVIEVMLACLEADSLPDFGKLDFRVIVSALEAAADKYRLIHTEKICLLALGAYCATNPVEVYTLASHYYCRWLAEAASEHTLNLDITQPDYQDILTSENYIPLLDLHQSRIQSAKLIIQNQAIESHGDKCDISKLQAFWADASLRIISRITSPALDIDQLFEPEMKLAVQELSPCLNCYSILVQIRDQVRNECLGLRRTVNVPVVTPGRQLADYFSS</sequence>
<dbReference type="HOGENOM" id="CLU_844890_0_0_1"/>
<dbReference type="RefSeq" id="XP_007417309.1">
    <property type="nucleotide sequence ID" value="XM_007417247.1"/>
</dbReference>
<keyword evidence="2" id="KW-1185">Reference proteome</keyword>
<dbReference type="Gene3D" id="3.30.710.10">
    <property type="entry name" value="Potassium Channel Kv1.1, Chain A"/>
    <property type="match status" value="1"/>
</dbReference>
<dbReference type="AlphaFoldDB" id="F4S7I8"/>
<accession>F4S7I8</accession>
<dbReference type="EMBL" id="GL883159">
    <property type="protein sequence ID" value="EGF99415.1"/>
    <property type="molecule type" value="Genomic_DNA"/>
</dbReference>
<name>F4S7I8_MELLP</name>
<organism evidence="2">
    <name type="scientific">Melampsora larici-populina (strain 98AG31 / pathotype 3-4-7)</name>
    <name type="common">Poplar leaf rust fungus</name>
    <dbReference type="NCBI Taxonomy" id="747676"/>
    <lineage>
        <taxon>Eukaryota</taxon>
        <taxon>Fungi</taxon>
        <taxon>Dikarya</taxon>
        <taxon>Basidiomycota</taxon>
        <taxon>Pucciniomycotina</taxon>
        <taxon>Pucciniomycetes</taxon>
        <taxon>Pucciniales</taxon>
        <taxon>Melampsoraceae</taxon>
        <taxon>Melampsora</taxon>
    </lineage>
</organism>
<dbReference type="OrthoDB" id="2498764at2759"/>
<dbReference type="STRING" id="747676.F4S7I8"/>
<dbReference type="Proteomes" id="UP000001072">
    <property type="component" value="Unassembled WGS sequence"/>
</dbReference>
<reference evidence="2" key="1">
    <citation type="journal article" date="2011" name="Proc. Natl. Acad. Sci. U.S.A.">
        <title>Obligate biotrophy features unraveled by the genomic analysis of rust fungi.</title>
        <authorList>
            <person name="Duplessis S."/>
            <person name="Cuomo C.A."/>
            <person name="Lin Y.-C."/>
            <person name="Aerts A."/>
            <person name="Tisserant E."/>
            <person name="Veneault-Fourrey C."/>
            <person name="Joly D.L."/>
            <person name="Hacquard S."/>
            <person name="Amselem J."/>
            <person name="Cantarel B.L."/>
            <person name="Chiu R."/>
            <person name="Coutinho P.M."/>
            <person name="Feau N."/>
            <person name="Field M."/>
            <person name="Frey P."/>
            <person name="Gelhaye E."/>
            <person name="Goldberg J."/>
            <person name="Grabherr M.G."/>
            <person name="Kodira C.D."/>
            <person name="Kohler A."/>
            <person name="Kuees U."/>
            <person name="Lindquist E.A."/>
            <person name="Lucas S.M."/>
            <person name="Mago R."/>
            <person name="Mauceli E."/>
            <person name="Morin E."/>
            <person name="Murat C."/>
            <person name="Pangilinan J.L."/>
            <person name="Park R."/>
            <person name="Pearson M."/>
            <person name="Quesneville H."/>
            <person name="Rouhier N."/>
            <person name="Sakthikumar S."/>
            <person name="Salamov A.A."/>
            <person name="Schmutz J."/>
            <person name="Selles B."/>
            <person name="Shapiro H."/>
            <person name="Tanguay P."/>
            <person name="Tuskan G.A."/>
            <person name="Henrissat B."/>
            <person name="Van de Peer Y."/>
            <person name="Rouze P."/>
            <person name="Ellis J.G."/>
            <person name="Dodds P.N."/>
            <person name="Schein J.E."/>
            <person name="Zhong S."/>
            <person name="Hamelin R.C."/>
            <person name="Grigoriev I.V."/>
            <person name="Szabo L.J."/>
            <person name="Martin F."/>
        </authorList>
    </citation>
    <scope>NUCLEOTIDE SEQUENCE [LARGE SCALE GENOMIC DNA]</scope>
    <source>
        <strain evidence="2">98AG31 / pathotype 3-4-7</strain>
    </source>
</reference>
<protein>
    <recommendedName>
        <fullName evidence="3">BTB domain-containing protein</fullName>
    </recommendedName>
</protein>
<dbReference type="GeneID" id="18932378"/>
<evidence type="ECO:0000313" key="1">
    <source>
        <dbReference type="EMBL" id="EGF99415.1"/>
    </source>
</evidence>